<feature type="transmembrane region" description="Helical" evidence="1">
    <location>
        <begin position="146"/>
        <end position="164"/>
    </location>
</feature>
<keyword evidence="1" id="KW-1133">Transmembrane helix</keyword>
<evidence type="ECO:0008006" key="4">
    <source>
        <dbReference type="Google" id="ProtNLM"/>
    </source>
</evidence>
<dbReference type="AlphaFoldDB" id="R9T7J2"/>
<dbReference type="KEGG" id="mer:MMINT_12945"/>
<keyword evidence="3" id="KW-1185">Reference proteome</keyword>
<keyword evidence="1" id="KW-0472">Membrane</keyword>
<dbReference type="HOGENOM" id="CLU_1529142_0_0_2"/>
<keyword evidence="1" id="KW-0812">Transmembrane</keyword>
<dbReference type="EMBL" id="CP005934">
    <property type="protein sequence ID" value="AGN26624.1"/>
    <property type="molecule type" value="Genomic_DNA"/>
</dbReference>
<organism evidence="2 3">
    <name type="scientific">Methanomassiliicoccus intestinalis (strain Issoire-Mx1)</name>
    <dbReference type="NCBI Taxonomy" id="1295009"/>
    <lineage>
        <taxon>Archaea</taxon>
        <taxon>Methanobacteriati</taxon>
        <taxon>Thermoplasmatota</taxon>
        <taxon>Thermoplasmata</taxon>
        <taxon>Methanomassiliicoccales</taxon>
        <taxon>Methanomassiliicoccaceae</taxon>
        <taxon>Methanomassiliicoccus</taxon>
    </lineage>
</organism>
<reference evidence="2 3" key="1">
    <citation type="journal article" date="2013" name="Genome Announc.">
        <title>Genome sequence of 'Candidatus Methanomassiliicoccus intestinalis' Issoire-Mx1, a third thermoplasmatales-related methanogenic archaeon from human feces.</title>
        <authorList>
            <person name="Borrel G."/>
            <person name="Harris H.M."/>
            <person name="Parisot N."/>
            <person name="Gaci N."/>
            <person name="Tottey W."/>
            <person name="Mihajlovski A."/>
            <person name="Deane J."/>
            <person name="Gribaldo S."/>
            <person name="Bardot O."/>
            <person name="Peyretaillade E."/>
            <person name="Peyret P."/>
            <person name="O'Toole P.W."/>
            <person name="Brugere J.F."/>
        </authorList>
    </citation>
    <scope>NUCLEOTIDE SEQUENCE [LARGE SCALE GENOMIC DNA]</scope>
    <source>
        <strain evidence="2 3">Issoire-Mx1</strain>
    </source>
</reference>
<dbReference type="STRING" id="1295009.MMINT_12945"/>
<name>R9T7J2_METII</name>
<dbReference type="OrthoDB" id="65798at2157"/>
<sequence length="175" mass="19560">MKVSTPGRIALTVVSIILTLMIIIPYMYSSGYFVDLDGSIGVIDHAELWDEIDPISRAIYSISDYLCHQQMSRSFIINGSEIALCIRDFSVLVGIEIGLILTDDGLKIIKTYNTKLLLISLALSLATLFECLVIKINFVDSSIMRTSFSIISGIGVAIIIQHFVRYEFKFLNNKL</sequence>
<feature type="transmembrane region" description="Helical" evidence="1">
    <location>
        <begin position="9"/>
        <end position="28"/>
    </location>
</feature>
<dbReference type="Proteomes" id="UP000014070">
    <property type="component" value="Chromosome"/>
</dbReference>
<evidence type="ECO:0000313" key="3">
    <source>
        <dbReference type="Proteomes" id="UP000014070"/>
    </source>
</evidence>
<accession>R9T7J2</accession>
<dbReference type="InterPro" id="IPR019206">
    <property type="entry name" value="DUF2085_TM"/>
</dbReference>
<gene>
    <name evidence="2" type="ORF">MMINT_12945</name>
</gene>
<dbReference type="RefSeq" id="WP_020449149.1">
    <property type="nucleotide sequence ID" value="NC_021353.1"/>
</dbReference>
<proteinExistence type="predicted"/>
<feature type="transmembrane region" description="Helical" evidence="1">
    <location>
        <begin position="116"/>
        <end position="134"/>
    </location>
</feature>
<dbReference type="GeneID" id="41323681"/>
<dbReference type="InParanoid" id="R9T7J2"/>
<evidence type="ECO:0000313" key="2">
    <source>
        <dbReference type="EMBL" id="AGN26624.1"/>
    </source>
</evidence>
<protein>
    <recommendedName>
        <fullName evidence="4">DUF2085 domain-containing protein</fullName>
    </recommendedName>
</protein>
<evidence type="ECO:0000256" key="1">
    <source>
        <dbReference type="SAM" id="Phobius"/>
    </source>
</evidence>
<dbReference type="Pfam" id="PF09858">
    <property type="entry name" value="DUF2085"/>
    <property type="match status" value="1"/>
</dbReference>